<organism evidence="11 12">
    <name type="scientific">Lactuca virosa</name>
    <dbReference type="NCBI Taxonomy" id="75947"/>
    <lineage>
        <taxon>Eukaryota</taxon>
        <taxon>Viridiplantae</taxon>
        <taxon>Streptophyta</taxon>
        <taxon>Embryophyta</taxon>
        <taxon>Tracheophyta</taxon>
        <taxon>Spermatophyta</taxon>
        <taxon>Magnoliopsida</taxon>
        <taxon>eudicotyledons</taxon>
        <taxon>Gunneridae</taxon>
        <taxon>Pentapetalae</taxon>
        <taxon>asterids</taxon>
        <taxon>campanulids</taxon>
        <taxon>Asterales</taxon>
        <taxon>Asteraceae</taxon>
        <taxon>Cichorioideae</taxon>
        <taxon>Cichorieae</taxon>
        <taxon>Lactucinae</taxon>
        <taxon>Lactuca</taxon>
    </lineage>
</organism>
<evidence type="ECO:0000256" key="2">
    <source>
        <dbReference type="ARBA" id="ARBA00008834"/>
    </source>
</evidence>
<evidence type="ECO:0000256" key="10">
    <source>
        <dbReference type="SAM" id="SignalP"/>
    </source>
</evidence>
<dbReference type="InterPro" id="IPR000743">
    <property type="entry name" value="Glyco_hydro_28"/>
</dbReference>
<comment type="subcellular location">
    <subcellularLocation>
        <location evidence="1">Secreted</location>
        <location evidence="1">Cell wall</location>
    </subcellularLocation>
</comment>
<dbReference type="EMBL" id="CAKMRJ010000001">
    <property type="protein sequence ID" value="CAH1412359.1"/>
    <property type="molecule type" value="Genomic_DNA"/>
</dbReference>
<keyword evidence="7" id="KW-0961">Cell wall biogenesis/degradation</keyword>
<keyword evidence="10" id="KW-0732">Signal</keyword>
<evidence type="ECO:0000313" key="11">
    <source>
        <dbReference type="EMBL" id="CAH1412359.1"/>
    </source>
</evidence>
<feature type="active site" evidence="8">
    <location>
        <position position="245"/>
    </location>
</feature>
<feature type="signal peptide" evidence="10">
    <location>
        <begin position="1"/>
        <end position="24"/>
    </location>
</feature>
<dbReference type="Proteomes" id="UP001157418">
    <property type="component" value="Unassembled WGS sequence"/>
</dbReference>
<evidence type="ECO:0000256" key="3">
    <source>
        <dbReference type="ARBA" id="ARBA00022512"/>
    </source>
</evidence>
<keyword evidence="3" id="KW-0134">Cell wall</keyword>
<name>A0AAU9LA72_9ASTR</name>
<dbReference type="InterPro" id="IPR006626">
    <property type="entry name" value="PbH1"/>
</dbReference>
<sequence>MAIGKTLLTTCTLMIIGFMTTTQPQNVVSLEIDVKSFGAVGDGITDDSLAVAQAWDAACSSTGQFKLSAGNFVVQPLSFSGPCKAPTVVVTVVGTLEAPPKNKWINNTDTWLNFQHIDNLVITGPGRFDGEGQSGWWDSCKQTKTCENNPTALGFHNCNGLNLTGVTSINSPKNHISINGCNGAIISNISITAPKESPNTDGIDISDSSGVHVTGGNIGTGDDCIAINGGSFNITVDGLFCGPGHGISVGSLGRNGATEIVSNVTVAGITFSDTQNGVRIKTVPGGSGSASLITFSNIQMRCVQHPIILSQFYCPHIDPTECKDNPPVVEISGVTFMDINGTSSTPDAIDINCSKNPKTCAGITLERINIQPINSSVKVASTCKNTQARIMGPVFPPVLCTQPSFIMMLLDLDYNKKTVHEIATN</sequence>
<dbReference type="InterPro" id="IPR012334">
    <property type="entry name" value="Pectin_lyas_fold"/>
</dbReference>
<keyword evidence="12" id="KW-1185">Reference proteome</keyword>
<protein>
    <recommendedName>
        <fullName evidence="13">Polygalacturonase</fullName>
    </recommendedName>
</protein>
<dbReference type="GO" id="GO:0005975">
    <property type="term" value="P:carbohydrate metabolic process"/>
    <property type="evidence" value="ECO:0007669"/>
    <property type="project" value="InterPro"/>
</dbReference>
<dbReference type="AlphaFoldDB" id="A0AAU9LA72"/>
<dbReference type="PROSITE" id="PS00502">
    <property type="entry name" value="POLYGALACTURONASE"/>
    <property type="match status" value="1"/>
</dbReference>
<evidence type="ECO:0000256" key="6">
    <source>
        <dbReference type="ARBA" id="ARBA00023295"/>
    </source>
</evidence>
<dbReference type="Gene3D" id="2.160.20.10">
    <property type="entry name" value="Single-stranded right-handed beta-helix, Pectin lyase-like"/>
    <property type="match status" value="1"/>
</dbReference>
<evidence type="ECO:0000256" key="8">
    <source>
        <dbReference type="PROSITE-ProRule" id="PRU10052"/>
    </source>
</evidence>
<reference evidence="11 12" key="1">
    <citation type="submission" date="2022-01" db="EMBL/GenBank/DDBJ databases">
        <authorList>
            <person name="Xiong W."/>
            <person name="Schranz E."/>
        </authorList>
    </citation>
    <scope>NUCLEOTIDE SEQUENCE [LARGE SCALE GENOMIC DNA]</scope>
</reference>
<feature type="chain" id="PRO_5043437521" description="Polygalacturonase" evidence="10">
    <location>
        <begin position="25"/>
        <end position="425"/>
    </location>
</feature>
<evidence type="ECO:0000256" key="1">
    <source>
        <dbReference type="ARBA" id="ARBA00004191"/>
    </source>
</evidence>
<keyword evidence="6 9" id="KW-0326">Glycosidase</keyword>
<keyword evidence="4" id="KW-0964">Secreted</keyword>
<dbReference type="GO" id="GO:0004650">
    <property type="term" value="F:polygalacturonase activity"/>
    <property type="evidence" value="ECO:0007669"/>
    <property type="project" value="InterPro"/>
</dbReference>
<dbReference type="PANTHER" id="PTHR31375">
    <property type="match status" value="1"/>
</dbReference>
<dbReference type="Pfam" id="PF00295">
    <property type="entry name" value="Glyco_hydro_28"/>
    <property type="match status" value="1"/>
</dbReference>
<dbReference type="SMART" id="SM00710">
    <property type="entry name" value="PbH1"/>
    <property type="match status" value="5"/>
</dbReference>
<proteinExistence type="inferred from homology"/>
<gene>
    <name evidence="11" type="ORF">LVIROSA_LOCUS380</name>
</gene>
<evidence type="ECO:0000256" key="9">
    <source>
        <dbReference type="RuleBase" id="RU361169"/>
    </source>
</evidence>
<dbReference type="SUPFAM" id="SSF51126">
    <property type="entry name" value="Pectin lyase-like"/>
    <property type="match status" value="1"/>
</dbReference>
<evidence type="ECO:0000256" key="5">
    <source>
        <dbReference type="ARBA" id="ARBA00022801"/>
    </source>
</evidence>
<evidence type="ECO:0000313" key="12">
    <source>
        <dbReference type="Proteomes" id="UP001157418"/>
    </source>
</evidence>
<dbReference type="InterPro" id="IPR011050">
    <property type="entry name" value="Pectin_lyase_fold/virulence"/>
</dbReference>
<keyword evidence="5 9" id="KW-0378">Hydrolase</keyword>
<evidence type="ECO:0008006" key="13">
    <source>
        <dbReference type="Google" id="ProtNLM"/>
    </source>
</evidence>
<comment type="caution">
    <text evidence="11">The sequence shown here is derived from an EMBL/GenBank/DDBJ whole genome shotgun (WGS) entry which is preliminary data.</text>
</comment>
<comment type="similarity">
    <text evidence="2 9">Belongs to the glycosyl hydrolase 28 family.</text>
</comment>
<dbReference type="GO" id="GO:0071555">
    <property type="term" value="P:cell wall organization"/>
    <property type="evidence" value="ECO:0007669"/>
    <property type="project" value="UniProtKB-KW"/>
</dbReference>
<evidence type="ECO:0000256" key="7">
    <source>
        <dbReference type="ARBA" id="ARBA00023316"/>
    </source>
</evidence>
<evidence type="ECO:0000256" key="4">
    <source>
        <dbReference type="ARBA" id="ARBA00022525"/>
    </source>
</evidence>
<accession>A0AAU9LA72</accession>